<dbReference type="GO" id="GO:0005886">
    <property type="term" value="C:plasma membrane"/>
    <property type="evidence" value="ECO:0007669"/>
    <property type="project" value="TreeGrafter"/>
</dbReference>
<reference evidence="2 3" key="1">
    <citation type="submission" date="2010-04" db="EMBL/GenBank/DDBJ databases">
        <authorList>
            <person name="Qin X."/>
            <person name="Bachman B."/>
            <person name="Battles P."/>
            <person name="Bell A."/>
            <person name="Bess C."/>
            <person name="Bickham C."/>
            <person name="Chaboub L."/>
            <person name="Chen D."/>
            <person name="Coyle M."/>
            <person name="Deiros D.R."/>
            <person name="Dinh H."/>
            <person name="Forbes L."/>
            <person name="Fowler G."/>
            <person name="Francisco L."/>
            <person name="Fu Q."/>
            <person name="Gubbala S."/>
            <person name="Hale W."/>
            <person name="Han Y."/>
            <person name="Hemphill L."/>
            <person name="Highlander S.K."/>
            <person name="Hirani K."/>
            <person name="Hogues M."/>
            <person name="Jackson L."/>
            <person name="Jakkamsetti A."/>
            <person name="Javaid M."/>
            <person name="Jiang H."/>
            <person name="Korchina V."/>
            <person name="Kovar C."/>
            <person name="Lara F."/>
            <person name="Lee S."/>
            <person name="Mata R."/>
            <person name="Mathew T."/>
            <person name="Moen C."/>
            <person name="Morales K."/>
            <person name="Munidasa M."/>
            <person name="Nazareth L."/>
            <person name="Ngo R."/>
            <person name="Nguyen L."/>
            <person name="Okwuonu G."/>
            <person name="Ongeri F."/>
            <person name="Patil S."/>
            <person name="Petrosino J."/>
            <person name="Pham C."/>
            <person name="Pham P."/>
            <person name="Pu L.-L."/>
            <person name="Puazo M."/>
            <person name="Raj R."/>
            <person name="Reid J."/>
            <person name="Rouhana J."/>
            <person name="Saada N."/>
            <person name="Shang Y."/>
            <person name="Simmons D."/>
            <person name="Thornton R."/>
            <person name="Warren J."/>
            <person name="Weissenberger G."/>
            <person name="Zhang J."/>
            <person name="Zhang L."/>
            <person name="Zhou C."/>
            <person name="Zhu D."/>
            <person name="Muzny D."/>
            <person name="Worley K."/>
            <person name="Gibbs R."/>
        </authorList>
    </citation>
    <scope>NUCLEOTIDE SEQUENCE [LARGE SCALE GENOMIC DNA]</scope>
    <source>
        <strain evidence="2 3">ATCC 49030</strain>
    </source>
</reference>
<dbReference type="Proteomes" id="UP000005714">
    <property type="component" value="Unassembled WGS sequence"/>
</dbReference>
<gene>
    <name evidence="2" type="ORF">HMPREF0183_1576</name>
</gene>
<evidence type="ECO:0000313" key="2">
    <source>
        <dbReference type="EMBL" id="EFG47056.1"/>
    </source>
</evidence>
<proteinExistence type="predicted"/>
<feature type="transmembrane region" description="Helical" evidence="1">
    <location>
        <begin position="143"/>
        <end position="166"/>
    </location>
</feature>
<keyword evidence="1" id="KW-1133">Transmembrane helix</keyword>
<keyword evidence="1" id="KW-0472">Membrane</keyword>
<dbReference type="eggNOG" id="COG3238">
    <property type="taxonomic scope" value="Bacteria"/>
</dbReference>
<dbReference type="STRING" id="585530.HMPREF0183_1576"/>
<dbReference type="EMBL" id="ADNU01000046">
    <property type="protein sequence ID" value="EFG47056.1"/>
    <property type="molecule type" value="Genomic_DNA"/>
</dbReference>
<name>D4YNR6_9MICO</name>
<dbReference type="InterPro" id="IPR006750">
    <property type="entry name" value="YdcZ"/>
</dbReference>
<protein>
    <recommendedName>
        <fullName evidence="4">DMT family transporter</fullName>
    </recommendedName>
</protein>
<keyword evidence="1" id="KW-0812">Transmembrane</keyword>
<feature type="transmembrane region" description="Helical" evidence="1">
    <location>
        <begin position="68"/>
        <end position="93"/>
    </location>
</feature>
<feature type="transmembrane region" description="Helical" evidence="1">
    <location>
        <begin position="199"/>
        <end position="221"/>
    </location>
</feature>
<sequence length="313" mass="31821">MRGNSWLAVSGAFMVGATIAVQGLVNGALASKVGIGVLAATASFSIGLVLISIITASSRTARRGVVTVLSYLFSGLIPFWLFLGGVAGGTVVISQAVSVPVIGVTIFTTSITAGQLVGGLLVDATRVPPGGKKKITVQRVAGVLIVMAGVTASATGSASLGFAWWWPLFPFGVGTLVALQQAVNGRIRVISGSTLAATFINFAVGTSYLGLFSIALVSIGYSWTALPQTHEMWMLTGGILGVFVIGMSAFVVQGLGVLTMTIITLLGNMTASVVIDIATGHAQTALSPLTLLSLGLVTTGSLVVSTARTKPKP</sequence>
<comment type="caution">
    <text evidence="2">The sequence shown here is derived from an EMBL/GenBank/DDBJ whole genome shotgun (WGS) entry which is preliminary data.</text>
</comment>
<dbReference type="Pfam" id="PF04657">
    <property type="entry name" value="DMT_YdcZ"/>
    <property type="match status" value="2"/>
</dbReference>
<feature type="transmembrane region" description="Helical" evidence="1">
    <location>
        <begin position="286"/>
        <end position="307"/>
    </location>
</feature>
<feature type="transmembrane region" description="Helical" evidence="1">
    <location>
        <begin position="33"/>
        <end position="56"/>
    </location>
</feature>
<feature type="transmembrane region" description="Helical" evidence="1">
    <location>
        <begin position="99"/>
        <end position="122"/>
    </location>
</feature>
<dbReference type="PANTHER" id="PTHR34821:SF2">
    <property type="entry name" value="INNER MEMBRANE PROTEIN YDCZ"/>
    <property type="match status" value="1"/>
</dbReference>
<evidence type="ECO:0000256" key="1">
    <source>
        <dbReference type="SAM" id="Phobius"/>
    </source>
</evidence>
<dbReference type="PANTHER" id="PTHR34821">
    <property type="entry name" value="INNER MEMBRANE PROTEIN YDCZ"/>
    <property type="match status" value="1"/>
</dbReference>
<feature type="transmembrane region" description="Helical" evidence="1">
    <location>
        <begin position="233"/>
        <end position="266"/>
    </location>
</feature>
<dbReference type="AlphaFoldDB" id="D4YNR6"/>
<accession>D4YNR6</accession>
<organism evidence="2 3">
    <name type="scientific">Brevibacterium mcbrellneri ATCC 49030</name>
    <dbReference type="NCBI Taxonomy" id="585530"/>
    <lineage>
        <taxon>Bacteria</taxon>
        <taxon>Bacillati</taxon>
        <taxon>Actinomycetota</taxon>
        <taxon>Actinomycetes</taxon>
        <taxon>Micrococcales</taxon>
        <taxon>Brevibacteriaceae</taxon>
        <taxon>Brevibacterium</taxon>
    </lineage>
</organism>
<keyword evidence="3" id="KW-1185">Reference proteome</keyword>
<evidence type="ECO:0000313" key="3">
    <source>
        <dbReference type="Proteomes" id="UP000005714"/>
    </source>
</evidence>
<evidence type="ECO:0008006" key="4">
    <source>
        <dbReference type="Google" id="ProtNLM"/>
    </source>
</evidence>